<gene>
    <name evidence="1" type="ORF">PARMNEM_LOCUS17360</name>
</gene>
<accession>A0AAV1LVZ9</accession>
<evidence type="ECO:0000313" key="1">
    <source>
        <dbReference type="EMBL" id="CAK1598362.1"/>
    </source>
</evidence>
<name>A0AAV1LVZ9_9NEOP</name>
<organism evidence="1 2">
    <name type="scientific">Parnassius mnemosyne</name>
    <name type="common">clouded apollo</name>
    <dbReference type="NCBI Taxonomy" id="213953"/>
    <lineage>
        <taxon>Eukaryota</taxon>
        <taxon>Metazoa</taxon>
        <taxon>Ecdysozoa</taxon>
        <taxon>Arthropoda</taxon>
        <taxon>Hexapoda</taxon>
        <taxon>Insecta</taxon>
        <taxon>Pterygota</taxon>
        <taxon>Neoptera</taxon>
        <taxon>Endopterygota</taxon>
        <taxon>Lepidoptera</taxon>
        <taxon>Glossata</taxon>
        <taxon>Ditrysia</taxon>
        <taxon>Papilionoidea</taxon>
        <taxon>Papilionidae</taxon>
        <taxon>Parnassiinae</taxon>
        <taxon>Parnassini</taxon>
        <taxon>Parnassius</taxon>
        <taxon>Driopa</taxon>
    </lineage>
</organism>
<dbReference type="Proteomes" id="UP001314205">
    <property type="component" value="Unassembled WGS sequence"/>
</dbReference>
<proteinExistence type="predicted"/>
<dbReference type="AlphaFoldDB" id="A0AAV1LVZ9"/>
<protein>
    <submittedName>
        <fullName evidence="1">Uncharacterized protein</fullName>
    </submittedName>
</protein>
<evidence type="ECO:0000313" key="2">
    <source>
        <dbReference type="Proteomes" id="UP001314205"/>
    </source>
</evidence>
<keyword evidence="2" id="KW-1185">Reference proteome</keyword>
<reference evidence="1 2" key="1">
    <citation type="submission" date="2023-11" db="EMBL/GenBank/DDBJ databases">
        <authorList>
            <person name="Hedman E."/>
            <person name="Englund M."/>
            <person name="Stromberg M."/>
            <person name="Nyberg Akerstrom W."/>
            <person name="Nylinder S."/>
            <person name="Jareborg N."/>
            <person name="Kallberg Y."/>
            <person name="Kronander E."/>
        </authorList>
    </citation>
    <scope>NUCLEOTIDE SEQUENCE [LARGE SCALE GENOMIC DNA]</scope>
</reference>
<comment type="caution">
    <text evidence="1">The sequence shown here is derived from an EMBL/GenBank/DDBJ whole genome shotgun (WGS) entry which is preliminary data.</text>
</comment>
<dbReference type="EMBL" id="CAVLGL010000104">
    <property type="protein sequence ID" value="CAK1598362.1"/>
    <property type="molecule type" value="Genomic_DNA"/>
</dbReference>
<sequence>MKCVYVLKTGHLGVFQKSLLVTRHGSINMNRKIKGNHHFSRSGHLSTSMLDNCRSVNSEWYTTVALPKAFQAVWEEYQRPGFRESCCITTMPLNIPPLEQKHLLRNLVLKPWLPTKKRFPPWQIKTYKSVFRVDLREWNFV</sequence>